<dbReference type="Gene3D" id="3.40.190.10">
    <property type="entry name" value="Periplasmic binding protein-like II"/>
    <property type="match status" value="1"/>
</dbReference>
<dbReference type="AlphaFoldDB" id="A0A3B0C4W4"/>
<keyword evidence="3" id="KW-1185">Reference proteome</keyword>
<dbReference type="Pfam" id="PF01547">
    <property type="entry name" value="SBP_bac_1"/>
    <property type="match status" value="1"/>
</dbReference>
<dbReference type="PANTHER" id="PTHR43649">
    <property type="entry name" value="ARABINOSE-BINDING PROTEIN-RELATED"/>
    <property type="match status" value="1"/>
</dbReference>
<dbReference type="SUPFAM" id="SSF53850">
    <property type="entry name" value="Periplasmic binding protein-like II"/>
    <property type="match status" value="1"/>
</dbReference>
<evidence type="ECO:0000313" key="2">
    <source>
        <dbReference type="EMBL" id="RKN78296.1"/>
    </source>
</evidence>
<organism evidence="2 3">
    <name type="scientific">Paenibacillus ginsengarvi</name>
    <dbReference type="NCBI Taxonomy" id="400777"/>
    <lineage>
        <taxon>Bacteria</taxon>
        <taxon>Bacillati</taxon>
        <taxon>Bacillota</taxon>
        <taxon>Bacilli</taxon>
        <taxon>Bacillales</taxon>
        <taxon>Paenibacillaceae</taxon>
        <taxon>Paenibacillus</taxon>
    </lineage>
</organism>
<dbReference type="RefSeq" id="WP_120749732.1">
    <property type="nucleotide sequence ID" value="NZ_RBAH01000019.1"/>
</dbReference>
<reference evidence="2 3" key="1">
    <citation type="journal article" date="2007" name="Int. J. Syst. Evol. Microbiol.">
        <title>Paenibacillus ginsengarvi sp. nov., isolated from soil from ginseng cultivation.</title>
        <authorList>
            <person name="Yoon M.H."/>
            <person name="Ten L.N."/>
            <person name="Im W.T."/>
        </authorList>
    </citation>
    <scope>NUCLEOTIDE SEQUENCE [LARGE SCALE GENOMIC DNA]</scope>
    <source>
        <strain evidence="2 3">KCTC 13059</strain>
    </source>
</reference>
<sequence>MRLWKWIKPFGAGVTLAIIAACGGGTGAGQTQQEKSEAGQAQTKKDPVEIVFYSTSADPQESFEYRFGELLRAKFPNYTIKYIQSGQGATLNDLLTNGTKFDIFYATIGNYEQAIIQNDLQVDMTDLIKKHGIDLNRIEPTVVQALQQVQGGKIFALPVSTANLILYYNKDIFDKFGVPYPGDDLTWEQTLDLSKKMTRNDGGTQYFGMAASFLHLFRMNPLSTPTVDMTSFKPTINKDERWKTFFKTFFIDSSQEPGYQDFIQKTKSFPGINQFVKDRNVAMFPYLSSLIYAWPTEMQAFNWDWAALPHFSGSPGTGSQSYPAFFGLTKRSAHPDEAMEVLKYLLTDEFQLSLSHKGIMPVVKSKNVIDSFGKQSPFSNRRMQAVFQNKFAPISPKAVYDADILNIYTKYANAVNQNTMDMNTAFSKAEEEAVKFIDNFSKK</sequence>
<feature type="chain" id="PRO_5038837390" evidence="1">
    <location>
        <begin position="21"/>
        <end position="443"/>
    </location>
</feature>
<name>A0A3B0C4W4_9BACL</name>
<dbReference type="PANTHER" id="PTHR43649:SF12">
    <property type="entry name" value="DIACETYLCHITOBIOSE BINDING PROTEIN DASA"/>
    <property type="match status" value="1"/>
</dbReference>
<accession>A0A3B0C4W4</accession>
<dbReference type="InterPro" id="IPR050490">
    <property type="entry name" value="Bact_solute-bd_prot1"/>
</dbReference>
<dbReference type="Proteomes" id="UP000282311">
    <property type="component" value="Unassembled WGS sequence"/>
</dbReference>
<evidence type="ECO:0000313" key="3">
    <source>
        <dbReference type="Proteomes" id="UP000282311"/>
    </source>
</evidence>
<evidence type="ECO:0000256" key="1">
    <source>
        <dbReference type="SAM" id="SignalP"/>
    </source>
</evidence>
<comment type="caution">
    <text evidence="2">The sequence shown here is derived from an EMBL/GenBank/DDBJ whole genome shotgun (WGS) entry which is preliminary data.</text>
</comment>
<keyword evidence="1" id="KW-0732">Signal</keyword>
<dbReference type="PROSITE" id="PS51257">
    <property type="entry name" value="PROKAR_LIPOPROTEIN"/>
    <property type="match status" value="1"/>
</dbReference>
<feature type="signal peptide" evidence="1">
    <location>
        <begin position="1"/>
        <end position="20"/>
    </location>
</feature>
<proteinExistence type="predicted"/>
<dbReference type="OrthoDB" id="9782846at2"/>
<protein>
    <submittedName>
        <fullName evidence="2">Extracellular solute-binding protein</fullName>
    </submittedName>
</protein>
<dbReference type="EMBL" id="RBAH01000019">
    <property type="protein sequence ID" value="RKN78296.1"/>
    <property type="molecule type" value="Genomic_DNA"/>
</dbReference>
<gene>
    <name evidence="2" type="ORF">D7M11_23615</name>
</gene>
<dbReference type="InterPro" id="IPR006059">
    <property type="entry name" value="SBP"/>
</dbReference>